<dbReference type="InterPro" id="IPR018253">
    <property type="entry name" value="DnaJ_domain_CS"/>
</dbReference>
<evidence type="ECO:0000259" key="2">
    <source>
        <dbReference type="PROSITE" id="PS50076"/>
    </source>
</evidence>
<evidence type="ECO:0000256" key="1">
    <source>
        <dbReference type="SAM" id="MobiDB-lite"/>
    </source>
</evidence>
<dbReference type="Proteomes" id="UP001497512">
    <property type="component" value="Chromosome 2"/>
</dbReference>
<dbReference type="Pfam" id="PF00226">
    <property type="entry name" value="DnaJ"/>
    <property type="match status" value="1"/>
</dbReference>
<dbReference type="InterPro" id="IPR036869">
    <property type="entry name" value="J_dom_sf"/>
</dbReference>
<feature type="region of interest" description="Disordered" evidence="1">
    <location>
        <begin position="77"/>
        <end position="97"/>
    </location>
</feature>
<feature type="domain" description="J" evidence="2">
    <location>
        <begin position="5"/>
        <end position="77"/>
    </location>
</feature>
<dbReference type="InterPro" id="IPR050817">
    <property type="entry name" value="DjlA_DnaK_co-chaperone"/>
</dbReference>
<sequence>MKKIDYYKVLGIAKDANISDVKQAFRKLALQFHPDRHVGNNSSSSSREAAGHRFKEVSEAYEVLGDEVKRAAYDRAHYHHHHHHHPAGYDRSEGPPKRRYYRRTQAGYTTYGRATESSSTFYGERNNTGGVRWNSELSGPERRERIFNAIFLGVAVPLFLFADHIAESIWPTKKYVGIDLDTHDKAPPQCSRKTVKPAQRHTNDKPAPAVVVSVPRDIGSHRSMIGNSSSSLNYAYMAGIGFRKKLESVKEVALQKMPLNGRPPSYNHGLLDLRSLLMLEGRLSDLKLSELHTWLGYRTWIGVERKRLLGIE</sequence>
<dbReference type="PANTHER" id="PTHR24074">
    <property type="entry name" value="CO-CHAPERONE PROTEIN DJLA"/>
    <property type="match status" value="1"/>
</dbReference>
<dbReference type="PRINTS" id="PR00625">
    <property type="entry name" value="JDOMAIN"/>
</dbReference>
<feature type="compositionally biased region" description="Basic and acidic residues" evidence="1">
    <location>
        <begin position="87"/>
        <end position="96"/>
    </location>
</feature>
<name>A0ABP0UBG2_9BRYO</name>
<organism evidence="3 4">
    <name type="scientific">Sphagnum troendelagicum</name>
    <dbReference type="NCBI Taxonomy" id="128251"/>
    <lineage>
        <taxon>Eukaryota</taxon>
        <taxon>Viridiplantae</taxon>
        <taxon>Streptophyta</taxon>
        <taxon>Embryophyta</taxon>
        <taxon>Bryophyta</taxon>
        <taxon>Sphagnophytina</taxon>
        <taxon>Sphagnopsida</taxon>
        <taxon>Sphagnales</taxon>
        <taxon>Sphagnaceae</taxon>
        <taxon>Sphagnum</taxon>
    </lineage>
</organism>
<protein>
    <recommendedName>
        <fullName evidence="2">J domain-containing protein</fullName>
    </recommendedName>
</protein>
<reference evidence="3" key="1">
    <citation type="submission" date="2024-02" db="EMBL/GenBank/DDBJ databases">
        <authorList>
            <consortium name="ELIXIR-Norway"/>
            <consortium name="Elixir Norway"/>
        </authorList>
    </citation>
    <scope>NUCLEOTIDE SEQUENCE</scope>
</reference>
<dbReference type="InterPro" id="IPR001623">
    <property type="entry name" value="DnaJ_domain"/>
</dbReference>
<evidence type="ECO:0000313" key="4">
    <source>
        <dbReference type="Proteomes" id="UP001497512"/>
    </source>
</evidence>
<proteinExistence type="predicted"/>
<dbReference type="Gene3D" id="1.10.287.110">
    <property type="entry name" value="DnaJ domain"/>
    <property type="match status" value="1"/>
</dbReference>
<dbReference type="EMBL" id="OZ019894">
    <property type="protein sequence ID" value="CAK9216737.1"/>
    <property type="molecule type" value="Genomic_DNA"/>
</dbReference>
<feature type="compositionally biased region" description="Basic residues" evidence="1">
    <location>
        <begin position="77"/>
        <end position="86"/>
    </location>
</feature>
<evidence type="ECO:0000313" key="3">
    <source>
        <dbReference type="EMBL" id="CAK9216737.1"/>
    </source>
</evidence>
<dbReference type="PROSITE" id="PS00636">
    <property type="entry name" value="DNAJ_1"/>
    <property type="match status" value="1"/>
</dbReference>
<dbReference type="SMART" id="SM00271">
    <property type="entry name" value="DnaJ"/>
    <property type="match status" value="1"/>
</dbReference>
<accession>A0ABP0UBG2</accession>
<dbReference type="PROSITE" id="PS50076">
    <property type="entry name" value="DNAJ_2"/>
    <property type="match status" value="1"/>
</dbReference>
<keyword evidence="4" id="KW-1185">Reference proteome</keyword>
<dbReference type="SUPFAM" id="SSF46565">
    <property type="entry name" value="Chaperone J-domain"/>
    <property type="match status" value="1"/>
</dbReference>
<gene>
    <name evidence="3" type="ORF">CSSPTR1EN2_LOCUS13620</name>
</gene>
<dbReference type="CDD" id="cd06257">
    <property type="entry name" value="DnaJ"/>
    <property type="match status" value="1"/>
</dbReference>